<evidence type="ECO:0000313" key="3">
    <source>
        <dbReference type="Proteomes" id="UP001168537"/>
    </source>
</evidence>
<feature type="transmembrane region" description="Helical" evidence="1">
    <location>
        <begin position="18"/>
        <end position="42"/>
    </location>
</feature>
<feature type="transmembrane region" description="Helical" evidence="1">
    <location>
        <begin position="48"/>
        <end position="69"/>
    </location>
</feature>
<name>A0ABT8ESN6_9ACTN</name>
<evidence type="ECO:0000256" key="1">
    <source>
        <dbReference type="SAM" id="Phobius"/>
    </source>
</evidence>
<comment type="caution">
    <text evidence="2">The sequence shown here is derived from an EMBL/GenBank/DDBJ whole genome shotgun (WGS) entry which is preliminary data.</text>
</comment>
<dbReference type="EMBL" id="JAUHJR010000002">
    <property type="protein sequence ID" value="MDN4161117.1"/>
    <property type="molecule type" value="Genomic_DNA"/>
</dbReference>
<keyword evidence="1" id="KW-0472">Membrane</keyword>
<organism evidence="2 3">
    <name type="scientific">Nocardioides abyssi</name>
    <dbReference type="NCBI Taxonomy" id="3058370"/>
    <lineage>
        <taxon>Bacteria</taxon>
        <taxon>Bacillati</taxon>
        <taxon>Actinomycetota</taxon>
        <taxon>Actinomycetes</taxon>
        <taxon>Propionibacteriales</taxon>
        <taxon>Nocardioidaceae</taxon>
        <taxon>Nocardioides</taxon>
    </lineage>
</organism>
<keyword evidence="1" id="KW-1133">Transmembrane helix</keyword>
<evidence type="ECO:0000313" key="2">
    <source>
        <dbReference type="EMBL" id="MDN4161117.1"/>
    </source>
</evidence>
<sequence>MTDLNALSAQQTSAGPSALFGAGVVASALLVLTACGVLVPLYAELQPLGGAVMKVGALLAVVGVGICLLRRTRHAGLGVVVGAASGLVVAWCALVAYVALFMR</sequence>
<keyword evidence="1" id="KW-0812">Transmembrane</keyword>
<dbReference type="RefSeq" id="WP_300960004.1">
    <property type="nucleotide sequence ID" value="NZ_JAUHJR010000002.1"/>
</dbReference>
<reference evidence="2" key="1">
    <citation type="submission" date="2023-06" db="EMBL/GenBank/DDBJ databases">
        <title>Draft genome sequence of Nocardioides sp. SOB72.</title>
        <authorList>
            <person name="Zhang G."/>
        </authorList>
    </citation>
    <scope>NUCLEOTIDE SEQUENCE</scope>
    <source>
        <strain evidence="2">SOB72</strain>
    </source>
</reference>
<feature type="transmembrane region" description="Helical" evidence="1">
    <location>
        <begin position="76"/>
        <end position="100"/>
    </location>
</feature>
<proteinExistence type="predicted"/>
<keyword evidence="3" id="KW-1185">Reference proteome</keyword>
<dbReference type="Proteomes" id="UP001168537">
    <property type="component" value="Unassembled WGS sequence"/>
</dbReference>
<gene>
    <name evidence="2" type="ORF">QWY29_07080</name>
</gene>
<evidence type="ECO:0008006" key="4">
    <source>
        <dbReference type="Google" id="ProtNLM"/>
    </source>
</evidence>
<protein>
    <recommendedName>
        <fullName evidence="4">DUF4190 domain-containing protein</fullName>
    </recommendedName>
</protein>
<accession>A0ABT8ESN6</accession>